<dbReference type="AlphaFoldDB" id="A0AAE5CAQ1"/>
<gene>
    <name evidence="1" type="ORF">GWO12_16895</name>
</gene>
<reference evidence="1 2" key="1">
    <citation type="submission" date="2020-01" db="EMBL/GenBank/DDBJ databases">
        <title>Genomes assembled from Gulf of Kutch pelagic sediment metagenomes.</title>
        <authorList>
            <person name="Chandrashekar M."/>
            <person name="Mahajan M.S."/>
            <person name="Dave K.J."/>
            <person name="Vatsa P."/>
            <person name="Nathani N.M."/>
        </authorList>
    </citation>
    <scope>NUCLEOTIDE SEQUENCE [LARGE SCALE GENOMIC DNA]</scope>
    <source>
        <strain evidence="1">KS3-K002</strain>
    </source>
</reference>
<accession>A0AAE5CAQ1</accession>
<sequence length="63" mass="7228">MSDAQLERLAKLHYLERLLAHTAPVLHAQEKPFFDREIGRIIENEVDRQLAEPTEADGEDGDE</sequence>
<name>A0AAE5CAQ1_9BACT</name>
<evidence type="ECO:0000313" key="2">
    <source>
        <dbReference type="Proteomes" id="UP000702544"/>
    </source>
</evidence>
<dbReference type="Proteomes" id="UP000702544">
    <property type="component" value="Unassembled WGS sequence"/>
</dbReference>
<proteinExistence type="predicted"/>
<evidence type="ECO:0000313" key="1">
    <source>
        <dbReference type="EMBL" id="NIR76756.1"/>
    </source>
</evidence>
<dbReference type="EMBL" id="JAACAK010000148">
    <property type="protein sequence ID" value="NIR76756.1"/>
    <property type="molecule type" value="Genomic_DNA"/>
</dbReference>
<comment type="caution">
    <text evidence="1">The sequence shown here is derived from an EMBL/GenBank/DDBJ whole genome shotgun (WGS) entry which is preliminary data.</text>
</comment>
<organism evidence="1 2">
    <name type="scientific">Candidatus Kutchimonas denitrificans</name>
    <dbReference type="NCBI Taxonomy" id="3056748"/>
    <lineage>
        <taxon>Bacteria</taxon>
        <taxon>Pseudomonadati</taxon>
        <taxon>Gemmatimonadota</taxon>
        <taxon>Gemmatimonadia</taxon>
        <taxon>Candidatus Palauibacterales</taxon>
        <taxon>Candidatus Palauibacteraceae</taxon>
        <taxon>Candidatus Kutchimonas</taxon>
    </lineage>
</organism>
<protein>
    <submittedName>
        <fullName evidence="1">Uncharacterized protein</fullName>
    </submittedName>
</protein>